<feature type="compositionally biased region" description="Low complexity" evidence="8">
    <location>
        <begin position="890"/>
        <end position="899"/>
    </location>
</feature>
<dbReference type="Pfam" id="PF00172">
    <property type="entry name" value="Zn_clus"/>
    <property type="match status" value="1"/>
</dbReference>
<feature type="region of interest" description="Disordered" evidence="8">
    <location>
        <begin position="886"/>
        <end position="905"/>
    </location>
</feature>
<evidence type="ECO:0000256" key="5">
    <source>
        <dbReference type="ARBA" id="ARBA00023125"/>
    </source>
</evidence>
<dbReference type="PANTHER" id="PTHR31313:SF78">
    <property type="entry name" value="TRANSCRIPTION FACTOR DOMAIN-CONTAINING PROTEIN"/>
    <property type="match status" value="1"/>
</dbReference>
<dbReference type="SMART" id="SM00066">
    <property type="entry name" value="GAL4"/>
    <property type="match status" value="1"/>
</dbReference>
<dbReference type="Gene3D" id="4.10.240.10">
    <property type="entry name" value="Zn(2)-C6 fungal-type DNA-binding domain"/>
    <property type="match status" value="1"/>
</dbReference>
<feature type="domain" description="Zn(2)-C6 fungal-type" evidence="9">
    <location>
        <begin position="34"/>
        <end position="65"/>
    </location>
</feature>
<dbReference type="CDD" id="cd12148">
    <property type="entry name" value="fungal_TF_MHR"/>
    <property type="match status" value="1"/>
</dbReference>
<name>A0ABR3J7V6_9AGAR</name>
<feature type="region of interest" description="Disordered" evidence="8">
    <location>
        <begin position="157"/>
        <end position="178"/>
    </location>
</feature>
<evidence type="ECO:0000256" key="7">
    <source>
        <dbReference type="ARBA" id="ARBA00023242"/>
    </source>
</evidence>
<dbReference type="Pfam" id="PF04082">
    <property type="entry name" value="Fungal_trans"/>
    <property type="match status" value="1"/>
</dbReference>
<reference evidence="11" key="1">
    <citation type="submission" date="2024-06" db="EMBL/GenBank/DDBJ databases">
        <title>Multi-omics analyses provide insights into the biosynthesis of the anticancer antibiotic pleurotin in Hohenbuehelia grisea.</title>
        <authorList>
            <person name="Weaver J.A."/>
            <person name="Alberti F."/>
        </authorList>
    </citation>
    <scope>NUCLEOTIDE SEQUENCE [LARGE SCALE GENOMIC DNA]</scope>
    <source>
        <strain evidence="11">T-177</strain>
    </source>
</reference>
<keyword evidence="7" id="KW-0539">Nucleus</keyword>
<keyword evidence="2" id="KW-0479">Metal-binding</keyword>
<evidence type="ECO:0000259" key="9">
    <source>
        <dbReference type="PROSITE" id="PS50048"/>
    </source>
</evidence>
<comment type="caution">
    <text evidence="10">The sequence shown here is derived from an EMBL/GenBank/DDBJ whole genome shotgun (WGS) entry which is preliminary data.</text>
</comment>
<dbReference type="CDD" id="cd00067">
    <property type="entry name" value="GAL4"/>
    <property type="match status" value="1"/>
</dbReference>
<gene>
    <name evidence="10" type="ORF">HGRIS_008322</name>
</gene>
<keyword evidence="3" id="KW-0862">Zinc</keyword>
<keyword evidence="4" id="KW-0805">Transcription regulation</keyword>
<keyword evidence="11" id="KW-1185">Reference proteome</keyword>
<dbReference type="SMART" id="SM00906">
    <property type="entry name" value="Fungal_trans"/>
    <property type="match status" value="1"/>
</dbReference>
<evidence type="ECO:0000256" key="4">
    <source>
        <dbReference type="ARBA" id="ARBA00023015"/>
    </source>
</evidence>
<evidence type="ECO:0000313" key="11">
    <source>
        <dbReference type="Proteomes" id="UP001556367"/>
    </source>
</evidence>
<keyword evidence="6" id="KW-0804">Transcription</keyword>
<evidence type="ECO:0000256" key="3">
    <source>
        <dbReference type="ARBA" id="ARBA00022833"/>
    </source>
</evidence>
<proteinExistence type="predicted"/>
<evidence type="ECO:0000313" key="10">
    <source>
        <dbReference type="EMBL" id="KAL0951642.1"/>
    </source>
</evidence>
<dbReference type="PROSITE" id="PS50048">
    <property type="entry name" value="ZN2_CY6_FUNGAL_2"/>
    <property type="match status" value="1"/>
</dbReference>
<evidence type="ECO:0000256" key="6">
    <source>
        <dbReference type="ARBA" id="ARBA00023163"/>
    </source>
</evidence>
<feature type="compositionally biased region" description="Basic and acidic residues" evidence="8">
    <location>
        <begin position="790"/>
        <end position="803"/>
    </location>
</feature>
<dbReference type="PROSITE" id="PS00463">
    <property type="entry name" value="ZN2_CY6_FUNGAL_1"/>
    <property type="match status" value="1"/>
</dbReference>
<sequence>MSTMNWKGSDGTLTDEDFLQEAQSNSSRKRSSRACDQCRKTKSKCERGEGDKCKSCQFSGSECTFLGPSYKRGPPKGYIHAIEQRWHQVEALLGSVLQCRDPGVQGVVADLRRDDLAREILNRVDTGPYGPTGRRSQPEGASKEDFFASILKSNETFSAREAPRSRRQSRVSREIVSSSQDHGLSVVPTLQWQDNLAKQLESSSNASDYSTQYSLSPAQDDFGAPSAQRRRLNNQSQHAIWDTMYPSVAKGDEVTPPVDPCDAIGQLSLDEEQELRYHSRLSGLDILSRADRTDNRIEGGIWHIPMARMWPPSKNHLSFFGHEEDVEGVELPPIEIQDRLIQLYMTHIHPAFPVLHKTQFLREYEATKDSLYKANRQSPSSQSSRPDASQKVTKLLLFSIFAISARFSDFDVPIPPKGKMWEGGCDYLDSARKILDRLFHRSRPTTVQALLLLGYREFGIGSMEQGWIFIGMAIRMAIDLGMNCDTAKWKSHGKELFSSEETQLRRQIWWTCMAADRYGSVYMGRPISIHDHDFDIPLPDIIEAEEESIWQPLPTDPMHFPPVSARILSCFRASSTLTLILGHIITSIYPVRPLGDSRREAFRRLESSLDQWLIDLPENLRYDPTSKRPQPPHVVFLHIRYWSAVLLLNRGLIPNWKGNGDTQNNSSIIELKAFDLAQSAASHVSTLVSTYNDCFTLKRTPPFFTSHILNAAVLHILTLRIRSGNPQATLGLQQCLAALKAMEIIWPSAARAWELLHGVKLGFDKDATLPQTGHRHKRDAEDAFGQQPGADHHHEPPLDAIPHQDFEANGLQDLNSRLMAQMLGLSVPGMEPSTSFYPGYEWWPSLEGSTEAHRPAYPSMPMDNAGATNGHAADFARTYDESWLQGNVRGNNNGQGSSSYPYDYM</sequence>
<dbReference type="SUPFAM" id="SSF57701">
    <property type="entry name" value="Zn2/Cys6 DNA-binding domain"/>
    <property type="match status" value="1"/>
</dbReference>
<dbReference type="InterPro" id="IPR001138">
    <property type="entry name" value="Zn2Cys6_DnaBD"/>
</dbReference>
<dbReference type="EMBL" id="JASNQZ010000011">
    <property type="protein sequence ID" value="KAL0951642.1"/>
    <property type="molecule type" value="Genomic_DNA"/>
</dbReference>
<comment type="subcellular location">
    <subcellularLocation>
        <location evidence="1">Nucleus</location>
    </subcellularLocation>
</comment>
<feature type="region of interest" description="Disordered" evidence="8">
    <location>
        <begin position="1"/>
        <end position="33"/>
    </location>
</feature>
<evidence type="ECO:0000256" key="2">
    <source>
        <dbReference type="ARBA" id="ARBA00022723"/>
    </source>
</evidence>
<protein>
    <recommendedName>
        <fullName evidence="9">Zn(2)-C6 fungal-type domain-containing protein</fullName>
    </recommendedName>
</protein>
<evidence type="ECO:0000256" key="8">
    <source>
        <dbReference type="SAM" id="MobiDB-lite"/>
    </source>
</evidence>
<keyword evidence="5" id="KW-0238">DNA-binding</keyword>
<dbReference type="InterPro" id="IPR051615">
    <property type="entry name" value="Transcr_Regulatory_Elem"/>
</dbReference>
<feature type="region of interest" description="Disordered" evidence="8">
    <location>
        <begin position="207"/>
        <end position="232"/>
    </location>
</feature>
<dbReference type="InterPro" id="IPR007219">
    <property type="entry name" value="XnlR_reg_dom"/>
</dbReference>
<dbReference type="Proteomes" id="UP001556367">
    <property type="component" value="Unassembled WGS sequence"/>
</dbReference>
<dbReference type="PANTHER" id="PTHR31313">
    <property type="entry name" value="TY1 ENHANCER ACTIVATOR"/>
    <property type="match status" value="1"/>
</dbReference>
<feature type="region of interest" description="Disordered" evidence="8">
    <location>
        <begin position="770"/>
        <end position="803"/>
    </location>
</feature>
<evidence type="ECO:0000256" key="1">
    <source>
        <dbReference type="ARBA" id="ARBA00004123"/>
    </source>
</evidence>
<dbReference type="InterPro" id="IPR036864">
    <property type="entry name" value="Zn2-C6_fun-type_DNA-bd_sf"/>
</dbReference>
<feature type="compositionally biased region" description="Polar residues" evidence="8">
    <location>
        <begin position="207"/>
        <end position="217"/>
    </location>
</feature>
<accession>A0ABR3J7V6</accession>
<organism evidence="10 11">
    <name type="scientific">Hohenbuehelia grisea</name>
    <dbReference type="NCBI Taxonomy" id="104357"/>
    <lineage>
        <taxon>Eukaryota</taxon>
        <taxon>Fungi</taxon>
        <taxon>Dikarya</taxon>
        <taxon>Basidiomycota</taxon>
        <taxon>Agaricomycotina</taxon>
        <taxon>Agaricomycetes</taxon>
        <taxon>Agaricomycetidae</taxon>
        <taxon>Agaricales</taxon>
        <taxon>Pleurotineae</taxon>
        <taxon>Pleurotaceae</taxon>
        <taxon>Hohenbuehelia</taxon>
    </lineage>
</organism>